<dbReference type="AlphaFoldDB" id="A0A1H8EBP7"/>
<reference evidence="9" key="1">
    <citation type="submission" date="2016-10" db="EMBL/GenBank/DDBJ databases">
        <authorList>
            <person name="Varghese N."/>
            <person name="Submissions S."/>
        </authorList>
    </citation>
    <scope>NUCLEOTIDE SEQUENCE [LARGE SCALE GENOMIC DNA]</scope>
    <source>
        <strain evidence="9">Gh-48</strain>
    </source>
</reference>
<dbReference type="GO" id="GO:0017004">
    <property type="term" value="P:cytochrome complex assembly"/>
    <property type="evidence" value="ECO:0007669"/>
    <property type="project" value="UniProtKB-KW"/>
</dbReference>
<name>A0A1H8EBP7_9SPHI</name>
<feature type="transmembrane region" description="Helical" evidence="6">
    <location>
        <begin position="361"/>
        <end position="380"/>
    </location>
</feature>
<dbReference type="Pfam" id="PF13899">
    <property type="entry name" value="Thioredoxin_7"/>
    <property type="match status" value="1"/>
</dbReference>
<accession>A0A1H8EBP7</accession>
<feature type="transmembrane region" description="Helical" evidence="6">
    <location>
        <begin position="287"/>
        <end position="304"/>
    </location>
</feature>
<keyword evidence="5 6" id="KW-0472">Membrane</keyword>
<dbReference type="GO" id="GO:0015035">
    <property type="term" value="F:protein-disulfide reductase activity"/>
    <property type="evidence" value="ECO:0007669"/>
    <property type="project" value="TreeGrafter"/>
</dbReference>
<evidence type="ECO:0000256" key="1">
    <source>
        <dbReference type="ARBA" id="ARBA00004141"/>
    </source>
</evidence>
<keyword evidence="4 6" id="KW-1133">Transmembrane helix</keyword>
<feature type="transmembrane region" description="Helical" evidence="6">
    <location>
        <begin position="324"/>
        <end position="341"/>
    </location>
</feature>
<sequence>MKLLNKGAYLRAGLITLIALIILNIAGANPAYAVQKKAADTTVSAADVTFTDIPTAADSLAIRKKQADSVKKAEAAKVTKTSASASKTAEKPKSLWQIFIEGLLGGFTAVILPCIYPLLPLTVSFFTKKSGSKSKAVMQSLIYGVSIIVIYVTLGLLISIIFGSDALNELATNGIFNIFFFLLLIVFGISFLGAFEIVLPSKLANKLDENSDKGGLAGIFFMAATLVVVSFSCTGPIIGTLLVDAASKGDRLGPAMGMFGFSLALALPFTIFALFPSALKTLPKSGGWLNSVKVVLGFLELAFALKFLSNVDLAYHWNWFDREIFLSLWIAIGLMIGLYLIGKIKFSHDSDVKYLTIPRTFLAIIVFAFVIYMIPGLWGAPLKSISAFLPPEATQDFNLSNIPDGSGSAAASPSAAIPASIGERKYAANYTRIKTKGLDAWYDYDQALQVSKALHKPILIDFTGFNCVNCRKMEANVWSDPQVFSRIKNDFVLLQLVVDDKAELPAGEQFVSDYSGKKITTLGGKWSNLEAQRFNSNSQPLYVMLDGDGNLLKDASGAEIPTSPANYDIASYLKFLDSGLAAYKK</sequence>
<dbReference type="InterPro" id="IPR036249">
    <property type="entry name" value="Thioredoxin-like_sf"/>
</dbReference>
<evidence type="ECO:0000256" key="4">
    <source>
        <dbReference type="ARBA" id="ARBA00022989"/>
    </source>
</evidence>
<dbReference type="EMBL" id="FOCL01000002">
    <property type="protein sequence ID" value="SEN16188.1"/>
    <property type="molecule type" value="Genomic_DNA"/>
</dbReference>
<evidence type="ECO:0000313" key="9">
    <source>
        <dbReference type="Proteomes" id="UP000198942"/>
    </source>
</evidence>
<feature type="transmembrane region" description="Helical" evidence="6">
    <location>
        <begin position="216"/>
        <end position="243"/>
    </location>
</feature>
<gene>
    <name evidence="8" type="ORF">SAMN05192574_102635</name>
</gene>
<keyword evidence="9" id="KW-1185">Reference proteome</keyword>
<dbReference type="Gene3D" id="3.40.30.10">
    <property type="entry name" value="Glutaredoxin"/>
    <property type="match status" value="1"/>
</dbReference>
<dbReference type="InterPro" id="IPR003834">
    <property type="entry name" value="Cyt_c_assmbl_TM_dom"/>
</dbReference>
<protein>
    <submittedName>
        <fullName evidence="8">Thiol:disulfide interchange protein DsbD</fullName>
    </submittedName>
</protein>
<dbReference type="OrthoDB" id="9811036at2"/>
<dbReference type="SUPFAM" id="SSF52833">
    <property type="entry name" value="Thioredoxin-like"/>
    <property type="match status" value="1"/>
</dbReference>
<keyword evidence="2 6" id="KW-0812">Transmembrane</keyword>
<feature type="domain" description="Cytochrome C biogenesis protein transmembrane" evidence="7">
    <location>
        <begin position="98"/>
        <end position="310"/>
    </location>
</feature>
<evidence type="ECO:0000313" key="8">
    <source>
        <dbReference type="EMBL" id="SEN16188.1"/>
    </source>
</evidence>
<evidence type="ECO:0000259" key="7">
    <source>
        <dbReference type="Pfam" id="PF02683"/>
    </source>
</evidence>
<dbReference type="PANTHER" id="PTHR32234:SF0">
    <property type="entry name" value="THIOL:DISULFIDE INTERCHANGE PROTEIN DSBD"/>
    <property type="match status" value="1"/>
</dbReference>
<evidence type="ECO:0000256" key="6">
    <source>
        <dbReference type="SAM" id="Phobius"/>
    </source>
</evidence>
<comment type="subcellular location">
    <subcellularLocation>
        <location evidence="1">Membrane</location>
        <topology evidence="1">Multi-pass membrane protein</topology>
    </subcellularLocation>
</comment>
<feature type="transmembrane region" description="Helical" evidence="6">
    <location>
        <begin position="174"/>
        <end position="195"/>
    </location>
</feature>
<feature type="transmembrane region" description="Helical" evidence="6">
    <location>
        <begin position="255"/>
        <end position="275"/>
    </location>
</feature>
<dbReference type="GO" id="GO:0016020">
    <property type="term" value="C:membrane"/>
    <property type="evidence" value="ECO:0007669"/>
    <property type="project" value="UniProtKB-SubCell"/>
</dbReference>
<proteinExistence type="predicted"/>
<evidence type="ECO:0000256" key="5">
    <source>
        <dbReference type="ARBA" id="ARBA00023136"/>
    </source>
</evidence>
<keyword evidence="3" id="KW-0201">Cytochrome c-type biogenesis</keyword>
<dbReference type="RefSeq" id="WP_091209985.1">
    <property type="nucleotide sequence ID" value="NZ_FOCL01000002.1"/>
</dbReference>
<dbReference type="Proteomes" id="UP000198942">
    <property type="component" value="Unassembled WGS sequence"/>
</dbReference>
<dbReference type="GO" id="GO:0045454">
    <property type="term" value="P:cell redox homeostasis"/>
    <property type="evidence" value="ECO:0007669"/>
    <property type="project" value="TreeGrafter"/>
</dbReference>
<dbReference type="STRING" id="551995.SAMN05192574_102635"/>
<dbReference type="Pfam" id="PF02683">
    <property type="entry name" value="DsbD_TM"/>
    <property type="match status" value="1"/>
</dbReference>
<feature type="transmembrane region" description="Helical" evidence="6">
    <location>
        <begin position="95"/>
        <end position="119"/>
    </location>
</feature>
<organism evidence="8 9">
    <name type="scientific">Mucilaginibacter gossypiicola</name>
    <dbReference type="NCBI Taxonomy" id="551995"/>
    <lineage>
        <taxon>Bacteria</taxon>
        <taxon>Pseudomonadati</taxon>
        <taxon>Bacteroidota</taxon>
        <taxon>Sphingobacteriia</taxon>
        <taxon>Sphingobacteriales</taxon>
        <taxon>Sphingobacteriaceae</taxon>
        <taxon>Mucilaginibacter</taxon>
    </lineage>
</organism>
<feature type="transmembrane region" description="Helical" evidence="6">
    <location>
        <begin position="140"/>
        <end position="162"/>
    </location>
</feature>
<dbReference type="PANTHER" id="PTHR32234">
    <property type="entry name" value="THIOL:DISULFIDE INTERCHANGE PROTEIN DSBD"/>
    <property type="match status" value="1"/>
</dbReference>
<evidence type="ECO:0000256" key="3">
    <source>
        <dbReference type="ARBA" id="ARBA00022748"/>
    </source>
</evidence>
<evidence type="ECO:0000256" key="2">
    <source>
        <dbReference type="ARBA" id="ARBA00022692"/>
    </source>
</evidence>